<gene>
    <name evidence="2" type="ORF">ZIOFF_062189</name>
</gene>
<reference evidence="2 3" key="1">
    <citation type="submission" date="2020-08" db="EMBL/GenBank/DDBJ databases">
        <title>Plant Genome Project.</title>
        <authorList>
            <person name="Zhang R.-G."/>
        </authorList>
    </citation>
    <scope>NUCLEOTIDE SEQUENCE [LARGE SCALE GENOMIC DNA]</scope>
    <source>
        <tissue evidence="2">Rhizome</tissue>
    </source>
</reference>
<evidence type="ECO:0000313" key="3">
    <source>
        <dbReference type="Proteomes" id="UP000734854"/>
    </source>
</evidence>
<protein>
    <submittedName>
        <fullName evidence="2">Uncharacterized protein</fullName>
    </submittedName>
</protein>
<proteinExistence type="predicted"/>
<feature type="region of interest" description="Disordered" evidence="1">
    <location>
        <begin position="34"/>
        <end position="61"/>
    </location>
</feature>
<keyword evidence="3" id="KW-1185">Reference proteome</keyword>
<feature type="region of interest" description="Disordered" evidence="1">
    <location>
        <begin position="148"/>
        <end position="197"/>
    </location>
</feature>
<name>A0A8J5F024_ZINOF</name>
<organism evidence="2 3">
    <name type="scientific">Zingiber officinale</name>
    <name type="common">Ginger</name>
    <name type="synonym">Amomum zingiber</name>
    <dbReference type="NCBI Taxonomy" id="94328"/>
    <lineage>
        <taxon>Eukaryota</taxon>
        <taxon>Viridiplantae</taxon>
        <taxon>Streptophyta</taxon>
        <taxon>Embryophyta</taxon>
        <taxon>Tracheophyta</taxon>
        <taxon>Spermatophyta</taxon>
        <taxon>Magnoliopsida</taxon>
        <taxon>Liliopsida</taxon>
        <taxon>Zingiberales</taxon>
        <taxon>Zingiberaceae</taxon>
        <taxon>Zingiber</taxon>
    </lineage>
</organism>
<dbReference type="AlphaFoldDB" id="A0A8J5F024"/>
<feature type="region of interest" description="Disordered" evidence="1">
    <location>
        <begin position="114"/>
        <end position="135"/>
    </location>
</feature>
<dbReference type="EMBL" id="JACMSC010000017">
    <property type="protein sequence ID" value="KAG6478745.1"/>
    <property type="molecule type" value="Genomic_DNA"/>
</dbReference>
<accession>A0A8J5F024</accession>
<sequence length="293" mass="31980">MIQQARLAQLVERKALNLVVVGSRPTVGDGVIGRVRRLRPSGPPRQQGRRQAPPPLARGHLRSLPATSARCDLTPRRGSGDKVWLLMSVLDLGICRRSEGFCFAKRTGRFFARPVTPTISPSSTIGSSSPDSASPLLFRRHRNRIGHRLQTLPPPSLTQAATPPPPPPQPPPAAFRVPNRDAPGVARRGPSRRRRIHCDAGLRKTRQRGGSNGSEVCEVGTAGDAAPSTISPCRHRTRRQVSTSVGAKKKFTVPEISTAPIPAKKSMHRFGTCDCTWKKRLNPPRVLLIKPKL</sequence>
<evidence type="ECO:0000313" key="2">
    <source>
        <dbReference type="EMBL" id="KAG6478745.1"/>
    </source>
</evidence>
<evidence type="ECO:0000256" key="1">
    <source>
        <dbReference type="SAM" id="MobiDB-lite"/>
    </source>
</evidence>
<comment type="caution">
    <text evidence="2">The sequence shown here is derived from an EMBL/GenBank/DDBJ whole genome shotgun (WGS) entry which is preliminary data.</text>
</comment>
<dbReference type="Proteomes" id="UP000734854">
    <property type="component" value="Unassembled WGS sequence"/>
</dbReference>
<feature type="compositionally biased region" description="Pro residues" evidence="1">
    <location>
        <begin position="152"/>
        <end position="173"/>
    </location>
</feature>